<dbReference type="InterPro" id="IPR042451">
    <property type="entry name" value="ZPR1_A/B_dom"/>
</dbReference>
<comment type="similarity">
    <text evidence="2">Belongs to the ZPR1 family.</text>
</comment>
<feature type="compositionally biased region" description="Low complexity" evidence="9">
    <location>
        <begin position="667"/>
        <end position="681"/>
    </location>
</feature>
<evidence type="ECO:0000259" key="10">
    <source>
        <dbReference type="SMART" id="SM00709"/>
    </source>
</evidence>
<evidence type="ECO:0000313" key="11">
    <source>
        <dbReference type="EMBL" id="GES93819.1"/>
    </source>
</evidence>
<dbReference type="InterPro" id="IPR004457">
    <property type="entry name" value="Znf_ZPR1"/>
</dbReference>
<evidence type="ECO:0000256" key="4">
    <source>
        <dbReference type="ARBA" id="ARBA00022737"/>
    </source>
</evidence>
<evidence type="ECO:0000256" key="6">
    <source>
        <dbReference type="ARBA" id="ARBA00022833"/>
    </source>
</evidence>
<evidence type="ECO:0000256" key="1">
    <source>
        <dbReference type="ARBA" id="ARBA00004123"/>
    </source>
</evidence>
<gene>
    <name evidence="11" type="ORF">RCL2_002057100</name>
</gene>
<dbReference type="PANTHER" id="PTHR10876">
    <property type="entry name" value="ZINC FINGER PROTEIN ZPR1"/>
    <property type="match status" value="1"/>
</dbReference>
<dbReference type="InterPro" id="IPR040141">
    <property type="entry name" value="ZPR1"/>
</dbReference>
<keyword evidence="5" id="KW-0863">Zinc-finger</keyword>
<accession>A0A8H3LVJ9</accession>
<evidence type="ECO:0000256" key="8">
    <source>
        <dbReference type="ARBA" id="ARBA00054139"/>
    </source>
</evidence>
<keyword evidence="6" id="KW-0862">Zinc</keyword>
<name>A0A8H3LVJ9_9GLOM</name>
<dbReference type="InterPro" id="IPR056180">
    <property type="entry name" value="ZPR1_jr_dom"/>
</dbReference>
<dbReference type="FunFam" id="2.20.25.420:FF:000001">
    <property type="entry name" value="Zinc finger protein ZPR1"/>
    <property type="match status" value="1"/>
</dbReference>
<dbReference type="FunFam" id="2.20.25.420:FF:000002">
    <property type="entry name" value="Zinc finger protein ZPR1"/>
    <property type="match status" value="1"/>
</dbReference>
<dbReference type="EMBL" id="BLAL01000229">
    <property type="protein sequence ID" value="GES93819.1"/>
    <property type="molecule type" value="Genomic_DNA"/>
</dbReference>
<proteinExistence type="inferred from homology"/>
<feature type="region of interest" description="Disordered" evidence="9">
    <location>
        <begin position="661"/>
        <end position="681"/>
    </location>
</feature>
<feature type="domain" description="Zinc finger ZPR1-type" evidence="10">
    <location>
        <begin position="239"/>
        <end position="397"/>
    </location>
</feature>
<protein>
    <submittedName>
        <fullName evidence="11">Zinc finger protein ZPR1</fullName>
    </submittedName>
</protein>
<dbReference type="Gene3D" id="2.60.120.1040">
    <property type="entry name" value="ZPR1, A/B domain"/>
    <property type="match status" value="2"/>
</dbReference>
<dbReference type="GO" id="GO:0008270">
    <property type="term" value="F:zinc ion binding"/>
    <property type="evidence" value="ECO:0007669"/>
    <property type="project" value="UniProtKB-KW"/>
</dbReference>
<keyword evidence="7" id="KW-0539">Nucleus</keyword>
<sequence length="681" mass="77636">MEENIDWDATSFWLHHNPFDLPTSEILSQSLSYRIASKPVHFLYPLQMVFNVIIPTVYHLGLCTAHQPALLKMMDQHATILCYLIKKHSTAAMVDSDKPHYINTSYLFPFAAIKNSFGKEYEHIMFRINKRNKKFYRQRPRYNLNGISTSLLDKEAFIRYISSNFLHFCHWTSHRERIGYTYSSNVYLSSYNMSSQELLENSRDDNVNINSQEKKRENLFQNIGQIVDNGDAKPTEIESYCVHCGENGITKLLLTKIPHWRDIVIMSFDCEHCGFSNNEVQFAGAISEKGSVYTCTINDKQDLDRQLVKSETASIKIKEIDLEIPATTKRGCLTTIEGIISSIVEDLSADQLVRKEMDEVNYEKIEVIIQKLKRYLENKESFTIIVDDPAGNSYIESLCVSTPDPKLHVNHYVRTCDMDISLGLNIPDDQQDGAETTNVTYNNDDLNRNDSDSDVPEVMTFPANCSHCNATSETKMHILDIPHFKEVIIMATNCDVCGYKSNEVKSGGCISPLGKKITLKIEDLEDMSRDILKSETCGLSIPEIELEVTPGTLGGRFTTVEGLLKQIHDELEEKVPFISGDSVNNERKVVFQKFMDKLNSVISGEVLPVTLILDDPLANSYLQNPYAPDPDPNMATEHYERTWEQNEFLGLNDIVLENYDESKNENNENNESNSNSHNEIK</sequence>
<evidence type="ECO:0000256" key="3">
    <source>
        <dbReference type="ARBA" id="ARBA00022723"/>
    </source>
</evidence>
<evidence type="ECO:0000256" key="2">
    <source>
        <dbReference type="ARBA" id="ARBA00008354"/>
    </source>
</evidence>
<dbReference type="Pfam" id="PF03367">
    <property type="entry name" value="Zn_ribbon_ZPR1"/>
    <property type="match status" value="2"/>
</dbReference>
<comment type="function">
    <text evidence="8">Acts as a protein folding chaperone for elongation factor 1-alpha.</text>
</comment>
<keyword evidence="4" id="KW-0677">Repeat</keyword>
<comment type="subcellular location">
    <subcellularLocation>
        <location evidence="1">Nucleus</location>
    </subcellularLocation>
</comment>
<dbReference type="Proteomes" id="UP000615446">
    <property type="component" value="Unassembled WGS sequence"/>
</dbReference>
<reference evidence="11" key="1">
    <citation type="submission" date="2019-10" db="EMBL/GenBank/DDBJ databases">
        <title>Conservation and host-specific expression of non-tandemly repeated heterogenous ribosome RNA gene in arbuscular mycorrhizal fungi.</title>
        <authorList>
            <person name="Maeda T."/>
            <person name="Kobayashi Y."/>
            <person name="Nakagawa T."/>
            <person name="Ezawa T."/>
            <person name="Yamaguchi K."/>
            <person name="Bino T."/>
            <person name="Nishimoto Y."/>
            <person name="Shigenobu S."/>
            <person name="Kawaguchi M."/>
        </authorList>
    </citation>
    <scope>NUCLEOTIDE SEQUENCE</scope>
    <source>
        <strain evidence="11">HR1</strain>
    </source>
</reference>
<dbReference type="AlphaFoldDB" id="A0A8H3LVJ9"/>
<feature type="domain" description="Zinc finger ZPR1-type" evidence="10">
    <location>
        <begin position="463"/>
        <end position="624"/>
    </location>
</feature>
<evidence type="ECO:0000256" key="7">
    <source>
        <dbReference type="ARBA" id="ARBA00023242"/>
    </source>
</evidence>
<dbReference type="Gene3D" id="2.20.25.420">
    <property type="entry name" value="ZPR1, zinc finger domain"/>
    <property type="match status" value="2"/>
</dbReference>
<dbReference type="Pfam" id="PF22794">
    <property type="entry name" value="jr-ZPR1"/>
    <property type="match status" value="2"/>
</dbReference>
<dbReference type="FunFam" id="2.60.120.1040:FF:000001">
    <property type="entry name" value="Zinc finger protein ZPR1"/>
    <property type="match status" value="1"/>
</dbReference>
<dbReference type="FunFam" id="2.60.120.1040:FF:000003">
    <property type="entry name" value="Zinc finger protein zpr1"/>
    <property type="match status" value="1"/>
</dbReference>
<organism evidence="11 12">
    <name type="scientific">Rhizophagus clarus</name>
    <dbReference type="NCBI Taxonomy" id="94130"/>
    <lineage>
        <taxon>Eukaryota</taxon>
        <taxon>Fungi</taxon>
        <taxon>Fungi incertae sedis</taxon>
        <taxon>Mucoromycota</taxon>
        <taxon>Glomeromycotina</taxon>
        <taxon>Glomeromycetes</taxon>
        <taxon>Glomerales</taxon>
        <taxon>Glomeraceae</taxon>
        <taxon>Rhizophagus</taxon>
    </lineage>
</organism>
<dbReference type="NCBIfam" id="TIGR00310">
    <property type="entry name" value="ZPR1_znf"/>
    <property type="match status" value="2"/>
</dbReference>
<comment type="caution">
    <text evidence="11">The sequence shown here is derived from an EMBL/GenBank/DDBJ whole genome shotgun (WGS) entry which is preliminary data.</text>
</comment>
<evidence type="ECO:0000256" key="9">
    <source>
        <dbReference type="SAM" id="MobiDB-lite"/>
    </source>
</evidence>
<dbReference type="OrthoDB" id="308464at2759"/>
<keyword evidence="3" id="KW-0479">Metal-binding</keyword>
<dbReference type="InterPro" id="IPR042452">
    <property type="entry name" value="ZPR1_Znf1/2"/>
</dbReference>
<evidence type="ECO:0000256" key="5">
    <source>
        <dbReference type="ARBA" id="ARBA00022771"/>
    </source>
</evidence>
<dbReference type="SMART" id="SM00709">
    <property type="entry name" value="Zpr1"/>
    <property type="match status" value="2"/>
</dbReference>
<dbReference type="PANTHER" id="PTHR10876:SF0">
    <property type="entry name" value="ZINC FINGER PROTEIN ZPR1"/>
    <property type="match status" value="1"/>
</dbReference>
<dbReference type="GO" id="GO:0005634">
    <property type="term" value="C:nucleus"/>
    <property type="evidence" value="ECO:0007669"/>
    <property type="project" value="UniProtKB-SubCell"/>
</dbReference>
<evidence type="ECO:0000313" key="12">
    <source>
        <dbReference type="Proteomes" id="UP000615446"/>
    </source>
</evidence>